<keyword evidence="4" id="KW-0804">Transcription</keyword>
<gene>
    <name evidence="8" type="primary">PI-1</name>
</gene>
<dbReference type="InterPro" id="IPR050142">
    <property type="entry name" value="MADS-box/MEF2_TF"/>
</dbReference>
<evidence type="ECO:0000259" key="7">
    <source>
        <dbReference type="PROSITE" id="PS51297"/>
    </source>
</evidence>
<evidence type="ECO:0000256" key="3">
    <source>
        <dbReference type="ARBA" id="ARBA00023125"/>
    </source>
</evidence>
<organism evidence="8">
    <name type="scientific">Adonis vernalis</name>
    <name type="common">Pheasant's eye</name>
    <dbReference type="NCBI Taxonomy" id="46985"/>
    <lineage>
        <taxon>Eukaryota</taxon>
        <taxon>Viridiplantae</taxon>
        <taxon>Streptophyta</taxon>
        <taxon>Embryophyta</taxon>
        <taxon>Tracheophyta</taxon>
        <taxon>Spermatophyta</taxon>
        <taxon>Magnoliopsida</taxon>
        <taxon>Ranunculales</taxon>
        <taxon>Ranunculaceae</taxon>
        <taxon>Ranunculoideae</taxon>
        <taxon>Adonideae</taxon>
        <taxon>Adonis</taxon>
    </lineage>
</organism>
<comment type="subcellular location">
    <subcellularLocation>
        <location evidence="1">Nucleus</location>
    </subcellularLocation>
</comment>
<keyword evidence="5" id="KW-0539">Nucleus</keyword>
<evidence type="ECO:0000256" key="1">
    <source>
        <dbReference type="ARBA" id="ARBA00004123"/>
    </source>
</evidence>
<sequence>NRQVTYSKRKNGILKKAKEITVLCDAMVSLIIFSGSGKMVEYASRPLGEILDKYHKIAGRKLWDAKHEYLHSEVERVKKENDSMQIKLRHLKGDDLTSLNPKELIPIEEALTNGLAKVREKKNEFVKVMKKNGRMLEEENKRLAYIMEKQQMEMNGNVRELENGYQQNDRNYPSQMPFTFRVHPIQPNLQEQ</sequence>
<dbReference type="PANTHER" id="PTHR48019">
    <property type="entry name" value="SERUM RESPONSE FACTOR HOMOLOG"/>
    <property type="match status" value="1"/>
</dbReference>
<dbReference type="Pfam" id="PF00319">
    <property type="entry name" value="SRF-TF"/>
    <property type="match status" value="1"/>
</dbReference>
<keyword evidence="2" id="KW-0805">Transcription regulation</keyword>
<dbReference type="PROSITE" id="PS50066">
    <property type="entry name" value="MADS_BOX_2"/>
    <property type="match status" value="1"/>
</dbReference>
<evidence type="ECO:0000313" key="8">
    <source>
        <dbReference type="EMBL" id="AEG25810.1"/>
    </source>
</evidence>
<dbReference type="InterPro" id="IPR002487">
    <property type="entry name" value="TF_Kbox"/>
</dbReference>
<dbReference type="Gene3D" id="3.40.1810.10">
    <property type="entry name" value="Transcription factor, MADS-box"/>
    <property type="match status" value="1"/>
</dbReference>
<dbReference type="AlphaFoldDB" id="F6KYM3"/>
<dbReference type="Pfam" id="PF01486">
    <property type="entry name" value="K-box"/>
    <property type="match status" value="1"/>
</dbReference>
<dbReference type="GO" id="GO:0046983">
    <property type="term" value="F:protein dimerization activity"/>
    <property type="evidence" value="ECO:0007669"/>
    <property type="project" value="InterPro"/>
</dbReference>
<feature type="non-terminal residue" evidence="8">
    <location>
        <position position="1"/>
    </location>
</feature>
<dbReference type="PROSITE" id="PS51297">
    <property type="entry name" value="K_BOX"/>
    <property type="match status" value="1"/>
</dbReference>
<evidence type="ECO:0000256" key="5">
    <source>
        <dbReference type="ARBA" id="ARBA00023242"/>
    </source>
</evidence>
<accession>F6KYM3</accession>
<dbReference type="EMBL" id="HQ694801">
    <property type="protein sequence ID" value="AEG25810.1"/>
    <property type="molecule type" value="mRNA"/>
</dbReference>
<evidence type="ECO:0000256" key="2">
    <source>
        <dbReference type="ARBA" id="ARBA00023015"/>
    </source>
</evidence>
<dbReference type="GO" id="GO:0003677">
    <property type="term" value="F:DNA binding"/>
    <property type="evidence" value="ECO:0007669"/>
    <property type="project" value="UniProtKB-KW"/>
</dbReference>
<feature type="domain" description="MADS-box" evidence="6">
    <location>
        <begin position="1"/>
        <end position="46"/>
    </location>
</feature>
<dbReference type="SMART" id="SM00432">
    <property type="entry name" value="MADS"/>
    <property type="match status" value="1"/>
</dbReference>
<reference evidence="8" key="1">
    <citation type="journal article" date="2011" name="New Phytol.">
        <title>Petal-specific subfunctionalization of an APETALA3 paralog in the Ranunculales and its implications for petal evolution.</title>
        <authorList>
            <person name="Sharma B."/>
            <person name="Guo C."/>
            <person name="Kong H."/>
            <person name="Kramer E.M."/>
        </authorList>
    </citation>
    <scope>NUCLEOTIDE SEQUENCE</scope>
</reference>
<dbReference type="GO" id="GO:0003700">
    <property type="term" value="F:DNA-binding transcription factor activity"/>
    <property type="evidence" value="ECO:0007669"/>
    <property type="project" value="InterPro"/>
</dbReference>
<name>F6KYM3_ADOVE</name>
<dbReference type="PRINTS" id="PR00404">
    <property type="entry name" value="MADSDOMAIN"/>
</dbReference>
<evidence type="ECO:0000259" key="6">
    <source>
        <dbReference type="PROSITE" id="PS50066"/>
    </source>
</evidence>
<dbReference type="GO" id="GO:0005634">
    <property type="term" value="C:nucleus"/>
    <property type="evidence" value="ECO:0007669"/>
    <property type="project" value="UniProtKB-SubCell"/>
</dbReference>
<evidence type="ECO:0000256" key="4">
    <source>
        <dbReference type="ARBA" id="ARBA00023163"/>
    </source>
</evidence>
<protein>
    <submittedName>
        <fullName evidence="8">PISTILLATA-like protein</fullName>
    </submittedName>
</protein>
<dbReference type="InterPro" id="IPR002100">
    <property type="entry name" value="TF_MADSbox"/>
</dbReference>
<feature type="domain" description="K-box" evidence="7">
    <location>
        <begin position="67"/>
        <end position="153"/>
    </location>
</feature>
<dbReference type="SUPFAM" id="SSF55455">
    <property type="entry name" value="SRF-like"/>
    <property type="match status" value="1"/>
</dbReference>
<dbReference type="InterPro" id="IPR036879">
    <property type="entry name" value="TF_MADSbox_sf"/>
</dbReference>
<proteinExistence type="evidence at transcript level"/>
<keyword evidence="3" id="KW-0238">DNA-binding</keyword>